<dbReference type="HOGENOM" id="CLU_1019466_0_0_1"/>
<dbReference type="EMBL" id="JMSE01000928">
    <property type="protein sequence ID" value="KDN66510.1"/>
    <property type="molecule type" value="Genomic_DNA"/>
</dbReference>
<gene>
    <name evidence="1" type="ORF">CSUB01_00955</name>
</gene>
<keyword evidence="2" id="KW-1185">Reference proteome</keyword>
<comment type="caution">
    <text evidence="1">The sequence shown here is derived from an EMBL/GenBank/DDBJ whole genome shotgun (WGS) entry which is preliminary data.</text>
</comment>
<dbReference type="AlphaFoldDB" id="A0A066XKE6"/>
<dbReference type="Proteomes" id="UP000027238">
    <property type="component" value="Unassembled WGS sequence"/>
</dbReference>
<organism evidence="1 2">
    <name type="scientific">Colletotrichum sublineola</name>
    <name type="common">Sorghum anthracnose fungus</name>
    <dbReference type="NCBI Taxonomy" id="1173701"/>
    <lineage>
        <taxon>Eukaryota</taxon>
        <taxon>Fungi</taxon>
        <taxon>Dikarya</taxon>
        <taxon>Ascomycota</taxon>
        <taxon>Pezizomycotina</taxon>
        <taxon>Sordariomycetes</taxon>
        <taxon>Hypocreomycetidae</taxon>
        <taxon>Glomerellales</taxon>
        <taxon>Glomerellaceae</taxon>
        <taxon>Colletotrichum</taxon>
        <taxon>Colletotrichum graminicola species complex</taxon>
    </lineage>
</organism>
<protein>
    <submittedName>
        <fullName evidence="1">Uncharacterized protein</fullName>
    </submittedName>
</protein>
<proteinExistence type="predicted"/>
<accession>A0A066XKE6</accession>
<name>A0A066XKE6_COLSU</name>
<evidence type="ECO:0000313" key="1">
    <source>
        <dbReference type="EMBL" id="KDN66510.1"/>
    </source>
</evidence>
<sequence length="273" mass="29506">MDRWISSSSVAQGALCDEAVLKSQQALSDARLTRFHYVRGRILKPRTRSRRRIFLYQPLTETDAAWAVNRLQNVQELRQACTWRNRPRWGGLVVPATVEAALADDPEHKIKGTTLNYTSGLYFTTLAVASDALREYTNDVEVTEGTFLVLDRVAVVSVGRVSDSKDAAAAEHELDPKPSSDVAVRDDPFAVSLAPKVEELFAILDLLALVGTVKEETLDDGCDSALADGDFMCLDGLGGVDSDASTVALAFINIDLGMIALNSGDDGASGSRS</sequence>
<evidence type="ECO:0000313" key="2">
    <source>
        <dbReference type="Proteomes" id="UP000027238"/>
    </source>
</evidence>
<reference evidence="2" key="1">
    <citation type="journal article" date="2014" name="Genome Announc.">
        <title>Draft genome sequence of Colletotrichum sublineola, a destructive pathogen of cultivated sorghum.</title>
        <authorList>
            <person name="Baroncelli R."/>
            <person name="Sanz-Martin J.M."/>
            <person name="Rech G.E."/>
            <person name="Sukno S.A."/>
            <person name="Thon M.R."/>
        </authorList>
    </citation>
    <scope>NUCLEOTIDE SEQUENCE [LARGE SCALE GENOMIC DNA]</scope>
    <source>
        <strain evidence="2">TX430BB</strain>
    </source>
</reference>